<accession>A0A0K1ESH2</accession>
<protein>
    <submittedName>
        <fullName evidence="2">Uncharacterized protein</fullName>
    </submittedName>
</protein>
<reference evidence="2 3" key="1">
    <citation type="submission" date="2015-07" db="EMBL/GenBank/DDBJ databases">
        <title>Genome analysis of myxobacterium Chondromyces crocatus Cm c5 reveals a high potential for natural compound synthesis and the genetic basis for the loss of fruiting body formation.</title>
        <authorList>
            <person name="Zaburannyi N."/>
            <person name="Bunk B."/>
            <person name="Maier J."/>
            <person name="Overmann J."/>
            <person name="Mueller R."/>
        </authorList>
    </citation>
    <scope>NUCLEOTIDE SEQUENCE [LARGE SCALE GENOMIC DNA]</scope>
    <source>
        <strain evidence="2 3">Cm c5</strain>
    </source>
</reference>
<dbReference type="Proteomes" id="UP000067626">
    <property type="component" value="Chromosome"/>
</dbReference>
<gene>
    <name evidence="2" type="ORF">CMC5_079850</name>
</gene>
<dbReference type="EMBL" id="CP012159">
    <property type="protein sequence ID" value="AKT43749.1"/>
    <property type="molecule type" value="Genomic_DNA"/>
</dbReference>
<feature type="region of interest" description="Disordered" evidence="1">
    <location>
        <begin position="44"/>
        <end position="75"/>
    </location>
</feature>
<dbReference type="AlphaFoldDB" id="A0A0K1ESH2"/>
<proteinExistence type="predicted"/>
<evidence type="ECO:0000313" key="3">
    <source>
        <dbReference type="Proteomes" id="UP000067626"/>
    </source>
</evidence>
<evidence type="ECO:0000313" key="2">
    <source>
        <dbReference type="EMBL" id="AKT43749.1"/>
    </source>
</evidence>
<organism evidence="2 3">
    <name type="scientific">Chondromyces crocatus</name>
    <dbReference type="NCBI Taxonomy" id="52"/>
    <lineage>
        <taxon>Bacteria</taxon>
        <taxon>Pseudomonadati</taxon>
        <taxon>Myxococcota</taxon>
        <taxon>Polyangia</taxon>
        <taxon>Polyangiales</taxon>
        <taxon>Polyangiaceae</taxon>
        <taxon>Chondromyces</taxon>
    </lineage>
</organism>
<dbReference type="RefSeq" id="WP_050435175.1">
    <property type="nucleotide sequence ID" value="NZ_CP012159.1"/>
</dbReference>
<name>A0A0K1ESH2_CHOCO</name>
<dbReference type="STRING" id="52.CMC5_079850"/>
<keyword evidence="3" id="KW-1185">Reference proteome</keyword>
<evidence type="ECO:0000256" key="1">
    <source>
        <dbReference type="SAM" id="MobiDB-lite"/>
    </source>
</evidence>
<dbReference type="KEGG" id="ccro:CMC5_079850"/>
<sequence length="75" mass="7806">MTGQTRFAAKTAAGHLKAIATVHAAGHDIKLGSARNLLAAAHPEKHPRIETAGARAKMRTHARDAARPPAPCALP</sequence>